<feature type="domain" description="NodB homology" evidence="2">
    <location>
        <begin position="42"/>
        <end position="227"/>
    </location>
</feature>
<proteinExistence type="predicted"/>
<dbReference type="Gene3D" id="3.20.20.370">
    <property type="entry name" value="Glycoside hydrolase/deacetylase"/>
    <property type="match status" value="1"/>
</dbReference>
<dbReference type="eggNOG" id="COG0726">
    <property type="taxonomic scope" value="Bacteria"/>
</dbReference>
<evidence type="ECO:0000256" key="1">
    <source>
        <dbReference type="SAM" id="MobiDB-lite"/>
    </source>
</evidence>
<dbReference type="GO" id="GO:0005975">
    <property type="term" value="P:carbohydrate metabolic process"/>
    <property type="evidence" value="ECO:0007669"/>
    <property type="project" value="InterPro"/>
</dbReference>
<protein>
    <submittedName>
        <fullName evidence="3">Putative polysaccharide deacetylase</fullName>
    </submittedName>
</protein>
<sequence length="253" mass="28245">MYPPNGASVRGVRPDPRRDNDTEVDRVLTYEASSDPAEDARRTVTLSFDNGPTEITSYVLDVLRDNAVAATFFVVGDKLQAGGRAVLERARAEGHWIGNHTMTHSVQLGASADPHVVDTEIGQAQELLGDLTQPDKLFRPYGRGGVLDGRLFSPRSVRYLEQREYTVVLWNCISHDWDQPDHWVDRCLETVESQSWSLAVLHDIPSGAMTRLPEFFDRARQRGVVFTQQFPPSCTPIVRGARVGTLESLTADR</sequence>
<organism evidence="3 4">
    <name type="scientific">Gordonia aichiensis NBRC 108223</name>
    <dbReference type="NCBI Taxonomy" id="1220583"/>
    <lineage>
        <taxon>Bacteria</taxon>
        <taxon>Bacillati</taxon>
        <taxon>Actinomycetota</taxon>
        <taxon>Actinomycetes</taxon>
        <taxon>Mycobacteriales</taxon>
        <taxon>Gordoniaceae</taxon>
        <taxon>Gordonia</taxon>
    </lineage>
</organism>
<dbReference type="InterPro" id="IPR011330">
    <property type="entry name" value="Glyco_hydro/deAcase_b/a-brl"/>
</dbReference>
<accession>L7KTJ9</accession>
<evidence type="ECO:0000259" key="2">
    <source>
        <dbReference type="PROSITE" id="PS51677"/>
    </source>
</evidence>
<keyword evidence="4" id="KW-1185">Reference proteome</keyword>
<dbReference type="AlphaFoldDB" id="L7KTJ9"/>
<dbReference type="PANTHER" id="PTHR10587:SF125">
    <property type="entry name" value="POLYSACCHARIDE DEACETYLASE YHEN-RELATED"/>
    <property type="match status" value="1"/>
</dbReference>
<reference evidence="3 4" key="1">
    <citation type="submission" date="2012-12" db="EMBL/GenBank/DDBJ databases">
        <title>Whole genome shotgun sequence of Gordonia aichiensis NBRC 108223.</title>
        <authorList>
            <person name="Isaki-Nakamura S."/>
            <person name="Hosoyama A."/>
            <person name="Tsuchikane K."/>
            <person name="Ando Y."/>
            <person name="Baba S."/>
            <person name="Ohji S."/>
            <person name="Hamada M."/>
            <person name="Tamura T."/>
            <person name="Yamazoe A."/>
            <person name="Yamazaki S."/>
            <person name="Fujita N."/>
        </authorList>
    </citation>
    <scope>NUCLEOTIDE SEQUENCE [LARGE SCALE GENOMIC DNA]</scope>
    <source>
        <strain evidence="3 4">NBRC 108223</strain>
    </source>
</reference>
<dbReference type="InterPro" id="IPR050248">
    <property type="entry name" value="Polysacc_deacetylase_ArnD"/>
</dbReference>
<dbReference type="STRING" id="1220583.GOACH_37_00090"/>
<dbReference type="EMBL" id="BANR01000037">
    <property type="protein sequence ID" value="GAC51013.1"/>
    <property type="molecule type" value="Genomic_DNA"/>
</dbReference>
<evidence type="ECO:0000313" key="4">
    <source>
        <dbReference type="Proteomes" id="UP000010988"/>
    </source>
</evidence>
<dbReference type="Proteomes" id="UP000010988">
    <property type="component" value="Unassembled WGS sequence"/>
</dbReference>
<name>L7KTJ9_9ACTN</name>
<feature type="region of interest" description="Disordered" evidence="1">
    <location>
        <begin position="1"/>
        <end position="24"/>
    </location>
</feature>
<dbReference type="CDD" id="cd10917">
    <property type="entry name" value="CE4_NodB_like_6s_7s"/>
    <property type="match status" value="1"/>
</dbReference>
<dbReference type="Pfam" id="PF01522">
    <property type="entry name" value="Polysacc_deac_1"/>
    <property type="match status" value="1"/>
</dbReference>
<dbReference type="SUPFAM" id="SSF88713">
    <property type="entry name" value="Glycoside hydrolase/deacetylase"/>
    <property type="match status" value="1"/>
</dbReference>
<comment type="caution">
    <text evidence="3">The sequence shown here is derived from an EMBL/GenBank/DDBJ whole genome shotgun (WGS) entry which is preliminary data.</text>
</comment>
<dbReference type="PANTHER" id="PTHR10587">
    <property type="entry name" value="GLYCOSYL TRANSFERASE-RELATED"/>
    <property type="match status" value="1"/>
</dbReference>
<dbReference type="PROSITE" id="PS51677">
    <property type="entry name" value="NODB"/>
    <property type="match status" value="1"/>
</dbReference>
<feature type="compositionally biased region" description="Basic and acidic residues" evidence="1">
    <location>
        <begin position="12"/>
        <end position="24"/>
    </location>
</feature>
<gene>
    <name evidence="3" type="ORF">GOACH_37_00090</name>
</gene>
<dbReference type="GO" id="GO:0016810">
    <property type="term" value="F:hydrolase activity, acting on carbon-nitrogen (but not peptide) bonds"/>
    <property type="evidence" value="ECO:0007669"/>
    <property type="project" value="InterPro"/>
</dbReference>
<dbReference type="InterPro" id="IPR002509">
    <property type="entry name" value="NODB_dom"/>
</dbReference>
<evidence type="ECO:0000313" key="3">
    <source>
        <dbReference type="EMBL" id="GAC51013.1"/>
    </source>
</evidence>